<dbReference type="Proteomes" id="UP000236752">
    <property type="component" value="Unassembled WGS sequence"/>
</dbReference>
<keyword evidence="6" id="KW-0472">Membrane</keyword>
<dbReference type="EMBL" id="FNUZ01000002">
    <property type="protein sequence ID" value="SEF98633.1"/>
    <property type="molecule type" value="Genomic_DNA"/>
</dbReference>
<dbReference type="AlphaFoldDB" id="A0A1H5WH02"/>
<evidence type="ECO:0000256" key="7">
    <source>
        <dbReference type="RuleBase" id="RU003879"/>
    </source>
</evidence>
<evidence type="ECO:0000313" key="9">
    <source>
        <dbReference type="Proteomes" id="UP000236752"/>
    </source>
</evidence>
<keyword evidence="9" id="KW-1185">Reference proteome</keyword>
<sequence>MTSLIDVIFLLLLFFMLSSTFSRFAEVELAAAGSGQASHPTTPAFLSLKPESLSLNGVVTDFQGIGPALVALRTNEEELTLVISLKTGVTAQRLTDVLATLRPLPSLRVMVLGAS</sequence>
<dbReference type="Pfam" id="PF02472">
    <property type="entry name" value="ExbD"/>
    <property type="match status" value="1"/>
</dbReference>
<name>A0A1H5WH02_9RHOB</name>
<keyword evidence="7" id="KW-0813">Transport</keyword>
<dbReference type="GO" id="GO:0022857">
    <property type="term" value="F:transmembrane transporter activity"/>
    <property type="evidence" value="ECO:0007669"/>
    <property type="project" value="InterPro"/>
</dbReference>
<evidence type="ECO:0000256" key="3">
    <source>
        <dbReference type="ARBA" id="ARBA00022475"/>
    </source>
</evidence>
<keyword evidence="5" id="KW-1133">Transmembrane helix</keyword>
<evidence type="ECO:0000313" key="8">
    <source>
        <dbReference type="EMBL" id="SEF98633.1"/>
    </source>
</evidence>
<gene>
    <name evidence="8" type="ORF">SAMN04488045_1432</name>
</gene>
<comment type="similarity">
    <text evidence="2 7">Belongs to the ExbD/TolR family.</text>
</comment>
<dbReference type="InterPro" id="IPR003400">
    <property type="entry name" value="ExbD"/>
</dbReference>
<organism evidence="8 9">
    <name type="scientific">Thalassococcus halodurans</name>
    <dbReference type="NCBI Taxonomy" id="373675"/>
    <lineage>
        <taxon>Bacteria</taxon>
        <taxon>Pseudomonadati</taxon>
        <taxon>Pseudomonadota</taxon>
        <taxon>Alphaproteobacteria</taxon>
        <taxon>Rhodobacterales</taxon>
        <taxon>Roseobacteraceae</taxon>
        <taxon>Thalassococcus</taxon>
    </lineage>
</organism>
<accession>A0A1H5WH02</accession>
<evidence type="ECO:0000256" key="5">
    <source>
        <dbReference type="ARBA" id="ARBA00022989"/>
    </source>
</evidence>
<keyword evidence="4 7" id="KW-0812">Transmembrane</keyword>
<comment type="subcellular location">
    <subcellularLocation>
        <location evidence="1">Cell membrane</location>
        <topology evidence="1">Single-pass membrane protein</topology>
    </subcellularLocation>
    <subcellularLocation>
        <location evidence="7">Cell membrane</location>
        <topology evidence="7">Single-pass type II membrane protein</topology>
    </subcellularLocation>
</comment>
<evidence type="ECO:0000256" key="1">
    <source>
        <dbReference type="ARBA" id="ARBA00004162"/>
    </source>
</evidence>
<evidence type="ECO:0000256" key="6">
    <source>
        <dbReference type="ARBA" id="ARBA00023136"/>
    </source>
</evidence>
<protein>
    <submittedName>
        <fullName evidence="8">Outer membrane transport energization protein ExbD (TC 2.C.1.1.1)</fullName>
    </submittedName>
</protein>
<keyword evidence="7" id="KW-0653">Protein transport</keyword>
<keyword evidence="3" id="KW-1003">Cell membrane</keyword>
<proteinExistence type="inferred from homology"/>
<dbReference type="GO" id="GO:0005886">
    <property type="term" value="C:plasma membrane"/>
    <property type="evidence" value="ECO:0007669"/>
    <property type="project" value="UniProtKB-SubCell"/>
</dbReference>
<evidence type="ECO:0000256" key="2">
    <source>
        <dbReference type="ARBA" id="ARBA00005811"/>
    </source>
</evidence>
<evidence type="ECO:0000256" key="4">
    <source>
        <dbReference type="ARBA" id="ARBA00022692"/>
    </source>
</evidence>
<dbReference type="GO" id="GO:0015031">
    <property type="term" value="P:protein transport"/>
    <property type="evidence" value="ECO:0007669"/>
    <property type="project" value="UniProtKB-KW"/>
</dbReference>
<reference evidence="8 9" key="1">
    <citation type="submission" date="2016-10" db="EMBL/GenBank/DDBJ databases">
        <authorList>
            <person name="de Groot N.N."/>
        </authorList>
    </citation>
    <scope>NUCLEOTIDE SEQUENCE [LARGE SCALE GENOMIC DNA]</scope>
    <source>
        <strain evidence="8 9">DSM 26915</strain>
    </source>
</reference>